<dbReference type="EMBL" id="DXEL01000032">
    <property type="protein sequence ID" value="HIX74196.1"/>
    <property type="molecule type" value="Genomic_DNA"/>
</dbReference>
<dbReference type="SUPFAM" id="SSF55729">
    <property type="entry name" value="Acyl-CoA N-acyltransferases (Nat)"/>
    <property type="match status" value="1"/>
</dbReference>
<organism evidence="4 5">
    <name type="scientific">Candidatus Parabacteroides intestinipullorum</name>
    <dbReference type="NCBI Taxonomy" id="2838723"/>
    <lineage>
        <taxon>Bacteria</taxon>
        <taxon>Pseudomonadati</taxon>
        <taxon>Bacteroidota</taxon>
        <taxon>Bacteroidia</taxon>
        <taxon>Bacteroidales</taxon>
        <taxon>Tannerellaceae</taxon>
        <taxon>Parabacteroides</taxon>
    </lineage>
</organism>
<dbReference type="Pfam" id="PF13302">
    <property type="entry name" value="Acetyltransf_3"/>
    <property type="match status" value="1"/>
</dbReference>
<dbReference type="InterPro" id="IPR016181">
    <property type="entry name" value="Acyl_CoA_acyltransferase"/>
</dbReference>
<dbReference type="Proteomes" id="UP000886740">
    <property type="component" value="Unassembled WGS sequence"/>
</dbReference>
<keyword evidence="2" id="KW-0012">Acyltransferase</keyword>
<evidence type="ECO:0000313" key="5">
    <source>
        <dbReference type="Proteomes" id="UP000886740"/>
    </source>
</evidence>
<feature type="domain" description="N-acetyltransferase" evidence="3">
    <location>
        <begin position="8"/>
        <end position="165"/>
    </location>
</feature>
<proteinExistence type="predicted"/>
<accession>A0A9D1X7W9</accession>
<dbReference type="PANTHER" id="PTHR43072">
    <property type="entry name" value="N-ACETYLTRANSFERASE"/>
    <property type="match status" value="1"/>
</dbReference>
<keyword evidence="1" id="KW-0808">Transferase</keyword>
<evidence type="ECO:0000256" key="1">
    <source>
        <dbReference type="ARBA" id="ARBA00022679"/>
    </source>
</evidence>
<reference evidence="4" key="2">
    <citation type="submission" date="2021-04" db="EMBL/GenBank/DDBJ databases">
        <authorList>
            <person name="Gilroy R."/>
        </authorList>
    </citation>
    <scope>NUCLEOTIDE SEQUENCE</scope>
    <source>
        <strain evidence="4">ChiGjej6B6-14162</strain>
    </source>
</reference>
<gene>
    <name evidence="4" type="ORF">H9977_04025</name>
</gene>
<evidence type="ECO:0000259" key="3">
    <source>
        <dbReference type="PROSITE" id="PS51186"/>
    </source>
</evidence>
<dbReference type="PANTHER" id="PTHR43072:SF23">
    <property type="entry name" value="UPF0039 PROTEIN C11D3.02C"/>
    <property type="match status" value="1"/>
</dbReference>
<name>A0A9D1X7W9_9BACT</name>
<dbReference type="Gene3D" id="3.40.630.30">
    <property type="match status" value="1"/>
</dbReference>
<sequence>MMSNERSIRLTELTETDLPFVLELYNYYTLHSTAVYFIEPITLEEVRAIVPVGNPLYRSFLIRDNNDEAVGFCYFNRFKEKPAFRISVEVTIYLHPDQTGKGFGGEALCLLEPYIQMGGFTNAVALIDSANDASIRLFKRHGYECCASIRSVAEKGGELLTLEIYQKLFK</sequence>
<dbReference type="PROSITE" id="PS51186">
    <property type="entry name" value="GNAT"/>
    <property type="match status" value="1"/>
</dbReference>
<evidence type="ECO:0000313" key="4">
    <source>
        <dbReference type="EMBL" id="HIX74196.1"/>
    </source>
</evidence>
<dbReference type="AlphaFoldDB" id="A0A9D1X7W9"/>
<reference evidence="4" key="1">
    <citation type="journal article" date="2021" name="PeerJ">
        <title>Extensive microbial diversity within the chicken gut microbiome revealed by metagenomics and culture.</title>
        <authorList>
            <person name="Gilroy R."/>
            <person name="Ravi A."/>
            <person name="Getino M."/>
            <person name="Pursley I."/>
            <person name="Horton D.L."/>
            <person name="Alikhan N.F."/>
            <person name="Baker D."/>
            <person name="Gharbi K."/>
            <person name="Hall N."/>
            <person name="Watson M."/>
            <person name="Adriaenssens E.M."/>
            <person name="Foster-Nyarko E."/>
            <person name="Jarju S."/>
            <person name="Secka A."/>
            <person name="Antonio M."/>
            <person name="Oren A."/>
            <person name="Chaudhuri R.R."/>
            <person name="La Ragione R."/>
            <person name="Hildebrand F."/>
            <person name="Pallen M.J."/>
        </authorList>
    </citation>
    <scope>NUCLEOTIDE SEQUENCE</scope>
    <source>
        <strain evidence="4">ChiGjej6B6-14162</strain>
    </source>
</reference>
<comment type="caution">
    <text evidence="4">The sequence shown here is derived from an EMBL/GenBank/DDBJ whole genome shotgun (WGS) entry which is preliminary data.</text>
</comment>
<evidence type="ECO:0000256" key="2">
    <source>
        <dbReference type="ARBA" id="ARBA00023315"/>
    </source>
</evidence>
<dbReference type="InterPro" id="IPR000182">
    <property type="entry name" value="GNAT_dom"/>
</dbReference>
<protein>
    <submittedName>
        <fullName evidence="4">GNAT family N-acetyltransferase</fullName>
    </submittedName>
</protein>
<dbReference type="GO" id="GO:0016747">
    <property type="term" value="F:acyltransferase activity, transferring groups other than amino-acyl groups"/>
    <property type="evidence" value="ECO:0007669"/>
    <property type="project" value="InterPro"/>
</dbReference>